<sequence>MNVPPDCAAATGADTTPKLAGAKGAVISAIAAATETKGDKADMSIPFGRR</sequence>
<gene>
    <name evidence="1" type="ORF">MDOR_20100</name>
</gene>
<dbReference type="KEGG" id="mdr:MDOR_20100"/>
<accession>A0A7I7VTN5</accession>
<reference evidence="1 2" key="1">
    <citation type="journal article" date="2019" name="Emerg. Microbes Infect.">
        <title>Comprehensive subspecies identification of 175 nontuberculous mycobacteria species based on 7547 genomic profiles.</title>
        <authorList>
            <person name="Matsumoto Y."/>
            <person name="Kinjo T."/>
            <person name="Motooka D."/>
            <person name="Nabeya D."/>
            <person name="Jung N."/>
            <person name="Uechi K."/>
            <person name="Horii T."/>
            <person name="Iida T."/>
            <person name="Fujita J."/>
            <person name="Nakamura S."/>
        </authorList>
    </citation>
    <scope>NUCLEOTIDE SEQUENCE [LARGE SCALE GENOMIC DNA]</scope>
    <source>
        <strain evidence="1 2">JCM 12405</strain>
    </source>
</reference>
<protein>
    <submittedName>
        <fullName evidence="1">Uncharacterized protein</fullName>
    </submittedName>
</protein>
<dbReference type="AlphaFoldDB" id="A0A7I7VTN5"/>
<dbReference type="EMBL" id="AP022605">
    <property type="protein sequence ID" value="BBZ07841.1"/>
    <property type="molecule type" value="Genomic_DNA"/>
</dbReference>
<evidence type="ECO:0000313" key="1">
    <source>
        <dbReference type="EMBL" id="BBZ07841.1"/>
    </source>
</evidence>
<organism evidence="1 2">
    <name type="scientific">Mycolicibacterium doricum</name>
    <dbReference type="NCBI Taxonomy" id="126673"/>
    <lineage>
        <taxon>Bacteria</taxon>
        <taxon>Bacillati</taxon>
        <taxon>Actinomycetota</taxon>
        <taxon>Actinomycetes</taxon>
        <taxon>Mycobacteriales</taxon>
        <taxon>Mycobacteriaceae</taxon>
        <taxon>Mycolicibacterium</taxon>
    </lineage>
</organism>
<dbReference type="Proteomes" id="UP000467201">
    <property type="component" value="Chromosome"/>
</dbReference>
<evidence type="ECO:0000313" key="2">
    <source>
        <dbReference type="Proteomes" id="UP000467201"/>
    </source>
</evidence>
<proteinExistence type="predicted"/>
<name>A0A7I7VTN5_9MYCO</name>